<accession>A0A2L0EQW2</accession>
<name>A0A2L0EQW2_SORCE</name>
<reference evidence="1 2" key="1">
    <citation type="submission" date="2015-09" db="EMBL/GenBank/DDBJ databases">
        <title>Sorangium comparison.</title>
        <authorList>
            <person name="Zaburannyi N."/>
            <person name="Bunk B."/>
            <person name="Overmann J."/>
            <person name="Mueller R."/>
        </authorList>
    </citation>
    <scope>NUCLEOTIDE SEQUENCE [LARGE SCALE GENOMIC DNA]</scope>
    <source>
        <strain evidence="1 2">So ce26</strain>
    </source>
</reference>
<dbReference type="AlphaFoldDB" id="A0A2L0EQW2"/>
<gene>
    <name evidence="1" type="ORF">SOCE26_031150</name>
</gene>
<dbReference type="EMBL" id="CP012673">
    <property type="protein sequence ID" value="AUX41693.1"/>
    <property type="molecule type" value="Genomic_DNA"/>
</dbReference>
<organism evidence="1 2">
    <name type="scientific">Sorangium cellulosum</name>
    <name type="common">Polyangium cellulosum</name>
    <dbReference type="NCBI Taxonomy" id="56"/>
    <lineage>
        <taxon>Bacteria</taxon>
        <taxon>Pseudomonadati</taxon>
        <taxon>Myxococcota</taxon>
        <taxon>Polyangia</taxon>
        <taxon>Polyangiales</taxon>
        <taxon>Polyangiaceae</taxon>
        <taxon>Sorangium</taxon>
    </lineage>
</organism>
<dbReference type="Proteomes" id="UP000238348">
    <property type="component" value="Chromosome"/>
</dbReference>
<sequence>MGAPAPAATSCVRHNKGRRELLPLVFPDLQRSTFEE</sequence>
<evidence type="ECO:0000313" key="1">
    <source>
        <dbReference type="EMBL" id="AUX41693.1"/>
    </source>
</evidence>
<proteinExistence type="predicted"/>
<evidence type="ECO:0000313" key="2">
    <source>
        <dbReference type="Proteomes" id="UP000238348"/>
    </source>
</evidence>
<protein>
    <submittedName>
        <fullName evidence="1">Uncharacterized protein</fullName>
    </submittedName>
</protein>